<accession>A0A225W7E1</accession>
<comment type="caution">
    <text evidence="2">The sequence shown here is derived from an EMBL/GenBank/DDBJ whole genome shotgun (WGS) entry which is preliminary data.</text>
</comment>
<dbReference type="Proteomes" id="UP000198211">
    <property type="component" value="Unassembled WGS sequence"/>
</dbReference>
<evidence type="ECO:0000313" key="2">
    <source>
        <dbReference type="EMBL" id="OWZ13661.1"/>
    </source>
</evidence>
<feature type="region of interest" description="Disordered" evidence="1">
    <location>
        <begin position="202"/>
        <end position="244"/>
    </location>
</feature>
<proteinExistence type="predicted"/>
<reference evidence="3" key="1">
    <citation type="submission" date="2017-03" db="EMBL/GenBank/DDBJ databases">
        <title>Phytopthora megakarya and P. palmivora, two closely related causual agents of cacao black pod achieved similar genome size and gene model numbers by different mechanisms.</title>
        <authorList>
            <person name="Ali S."/>
            <person name="Shao J."/>
            <person name="Larry D.J."/>
            <person name="Kronmiller B."/>
            <person name="Shen D."/>
            <person name="Strem M.D."/>
            <person name="Melnick R.L."/>
            <person name="Guiltinan M.J."/>
            <person name="Tyler B.M."/>
            <person name="Meinhardt L.W."/>
            <person name="Bailey B.A."/>
        </authorList>
    </citation>
    <scope>NUCLEOTIDE SEQUENCE [LARGE SCALE GENOMIC DNA]</scope>
    <source>
        <strain evidence="3">zdho120</strain>
    </source>
</reference>
<evidence type="ECO:0000256" key="1">
    <source>
        <dbReference type="SAM" id="MobiDB-lite"/>
    </source>
</evidence>
<sequence length="244" mass="28012">MRYLVEIISQLLTDSDLDLFNDRWSGEPIMLHITDAMHSVGRRYCPVGTREALHEEGKNLRKTRHMTVEESDAQFQHLKRLECFLPPRDGASLTGEDLCHHSSAGIPRAWQLSVVSQHARWRDFVILKVHYIQIERVEQQVTKETNGKGTAKPNQNLHLDGRKGKKKQNKGGQQGEEKRRKLNPQEGCKFCRAKGNVWNNRGDGACFRNTKSPSYRPCNGETMSRTPRPNHRVHVSLDSNKPQQ</sequence>
<dbReference type="OrthoDB" id="125732at2759"/>
<keyword evidence="3" id="KW-1185">Reference proteome</keyword>
<name>A0A225W7E1_9STRA</name>
<feature type="compositionally biased region" description="Polar residues" evidence="1">
    <location>
        <begin position="143"/>
        <end position="157"/>
    </location>
</feature>
<evidence type="ECO:0000313" key="3">
    <source>
        <dbReference type="Proteomes" id="UP000198211"/>
    </source>
</evidence>
<dbReference type="AlphaFoldDB" id="A0A225W7E1"/>
<dbReference type="EMBL" id="NBNE01001523">
    <property type="protein sequence ID" value="OWZ13661.1"/>
    <property type="molecule type" value="Genomic_DNA"/>
</dbReference>
<organism evidence="2 3">
    <name type="scientific">Phytophthora megakarya</name>
    <dbReference type="NCBI Taxonomy" id="4795"/>
    <lineage>
        <taxon>Eukaryota</taxon>
        <taxon>Sar</taxon>
        <taxon>Stramenopiles</taxon>
        <taxon>Oomycota</taxon>
        <taxon>Peronosporomycetes</taxon>
        <taxon>Peronosporales</taxon>
        <taxon>Peronosporaceae</taxon>
        <taxon>Phytophthora</taxon>
    </lineage>
</organism>
<gene>
    <name evidence="2" type="ORF">PHMEG_00012977</name>
</gene>
<feature type="region of interest" description="Disordered" evidence="1">
    <location>
        <begin position="143"/>
        <end position="182"/>
    </location>
</feature>
<protein>
    <submittedName>
        <fullName evidence="2">Uncharacterized protein</fullName>
    </submittedName>
</protein>